<feature type="signal peptide" evidence="2">
    <location>
        <begin position="1"/>
        <end position="15"/>
    </location>
</feature>
<accession>A0A0S4J6K3</accession>
<gene>
    <name evidence="3" type="ORF">BSAL_06565</name>
</gene>
<evidence type="ECO:0000256" key="2">
    <source>
        <dbReference type="SAM" id="SignalP"/>
    </source>
</evidence>
<organism evidence="3 4">
    <name type="scientific">Bodo saltans</name>
    <name type="common">Flagellated protozoan</name>
    <dbReference type="NCBI Taxonomy" id="75058"/>
    <lineage>
        <taxon>Eukaryota</taxon>
        <taxon>Discoba</taxon>
        <taxon>Euglenozoa</taxon>
        <taxon>Kinetoplastea</taxon>
        <taxon>Metakinetoplastina</taxon>
        <taxon>Eubodonida</taxon>
        <taxon>Bodonidae</taxon>
        <taxon>Bodo</taxon>
    </lineage>
</organism>
<proteinExistence type="predicted"/>
<evidence type="ECO:0000256" key="1">
    <source>
        <dbReference type="SAM" id="MobiDB-lite"/>
    </source>
</evidence>
<sequence>MEMHACVSFTSVCFAIVLQCGDQMSTSTRKNDVNRFLVPNGGLYTQVSEQGHGSRASSSLRPSHQIPPMDRGELNAFMVTSRGTANLIAPKTANALPPIGEQTSAFERQKGLNDVWETSLYGRAPQVANFDPKKFMSENEDKKVCIVRFLPERFERGRVQRPELVEEYVDPATLRDDGARLMHPHTRRQIHEQEVNGRQGEHHLRECLREKSKIYRTCLHNYPHGALGLKDSPYSDGATAYSNAETLAAQSRAAMRRSKAGTTPASTIGEVLQHK</sequence>
<feature type="compositionally biased region" description="Polar residues" evidence="1">
    <location>
        <begin position="47"/>
        <end position="62"/>
    </location>
</feature>
<dbReference type="Proteomes" id="UP000051952">
    <property type="component" value="Unassembled WGS sequence"/>
</dbReference>
<reference evidence="4" key="1">
    <citation type="submission" date="2015-09" db="EMBL/GenBank/DDBJ databases">
        <authorList>
            <consortium name="Pathogen Informatics"/>
        </authorList>
    </citation>
    <scope>NUCLEOTIDE SEQUENCE [LARGE SCALE GENOMIC DNA]</scope>
    <source>
        <strain evidence="4">Lake Konstanz</strain>
    </source>
</reference>
<feature type="chain" id="PRO_5012497926" description="Membrane-associated protein" evidence="2">
    <location>
        <begin position="16"/>
        <end position="275"/>
    </location>
</feature>
<feature type="region of interest" description="Disordered" evidence="1">
    <location>
        <begin position="47"/>
        <end position="67"/>
    </location>
</feature>
<evidence type="ECO:0000313" key="3">
    <source>
        <dbReference type="EMBL" id="CUG86095.1"/>
    </source>
</evidence>
<evidence type="ECO:0008006" key="5">
    <source>
        <dbReference type="Google" id="ProtNLM"/>
    </source>
</evidence>
<protein>
    <recommendedName>
        <fullName evidence="5">Membrane-associated protein</fullName>
    </recommendedName>
</protein>
<keyword evidence="2" id="KW-0732">Signal</keyword>
<name>A0A0S4J6K3_BODSA</name>
<dbReference type="AlphaFoldDB" id="A0A0S4J6K3"/>
<evidence type="ECO:0000313" key="4">
    <source>
        <dbReference type="Proteomes" id="UP000051952"/>
    </source>
</evidence>
<dbReference type="VEuPathDB" id="TriTrypDB:BSAL_06565"/>
<dbReference type="EMBL" id="CYKH01001237">
    <property type="protein sequence ID" value="CUG86095.1"/>
    <property type="molecule type" value="Genomic_DNA"/>
</dbReference>
<keyword evidence="4" id="KW-1185">Reference proteome</keyword>